<proteinExistence type="predicted"/>
<accession>A0AAP0B5M7</accession>
<gene>
    <name evidence="1" type="ORF">KSP39_PZI017321</name>
</gene>
<keyword evidence="2" id="KW-1185">Reference proteome</keyword>
<organism evidence="1 2">
    <name type="scientific">Platanthera zijinensis</name>
    <dbReference type="NCBI Taxonomy" id="2320716"/>
    <lineage>
        <taxon>Eukaryota</taxon>
        <taxon>Viridiplantae</taxon>
        <taxon>Streptophyta</taxon>
        <taxon>Embryophyta</taxon>
        <taxon>Tracheophyta</taxon>
        <taxon>Spermatophyta</taxon>
        <taxon>Magnoliopsida</taxon>
        <taxon>Liliopsida</taxon>
        <taxon>Asparagales</taxon>
        <taxon>Orchidaceae</taxon>
        <taxon>Orchidoideae</taxon>
        <taxon>Orchideae</taxon>
        <taxon>Orchidinae</taxon>
        <taxon>Platanthera</taxon>
    </lineage>
</organism>
<dbReference type="Proteomes" id="UP001418222">
    <property type="component" value="Unassembled WGS sequence"/>
</dbReference>
<evidence type="ECO:0000313" key="1">
    <source>
        <dbReference type="EMBL" id="KAK8928545.1"/>
    </source>
</evidence>
<dbReference type="EMBL" id="JBBWWQ010000015">
    <property type="protein sequence ID" value="KAK8928545.1"/>
    <property type="molecule type" value="Genomic_DNA"/>
</dbReference>
<name>A0AAP0B5M7_9ASPA</name>
<evidence type="ECO:0000313" key="2">
    <source>
        <dbReference type="Proteomes" id="UP001418222"/>
    </source>
</evidence>
<reference evidence="1 2" key="1">
    <citation type="journal article" date="2022" name="Nat. Plants">
        <title>Genomes of leafy and leafless Platanthera orchids illuminate the evolution of mycoheterotrophy.</title>
        <authorList>
            <person name="Li M.H."/>
            <person name="Liu K.W."/>
            <person name="Li Z."/>
            <person name="Lu H.C."/>
            <person name="Ye Q.L."/>
            <person name="Zhang D."/>
            <person name="Wang J.Y."/>
            <person name="Li Y.F."/>
            <person name="Zhong Z.M."/>
            <person name="Liu X."/>
            <person name="Yu X."/>
            <person name="Liu D.K."/>
            <person name="Tu X.D."/>
            <person name="Liu B."/>
            <person name="Hao Y."/>
            <person name="Liao X.Y."/>
            <person name="Jiang Y.T."/>
            <person name="Sun W.H."/>
            <person name="Chen J."/>
            <person name="Chen Y.Q."/>
            <person name="Ai Y."/>
            <person name="Zhai J.W."/>
            <person name="Wu S.S."/>
            <person name="Zhou Z."/>
            <person name="Hsiao Y.Y."/>
            <person name="Wu W.L."/>
            <person name="Chen Y.Y."/>
            <person name="Lin Y.F."/>
            <person name="Hsu J.L."/>
            <person name="Li C.Y."/>
            <person name="Wang Z.W."/>
            <person name="Zhao X."/>
            <person name="Zhong W.Y."/>
            <person name="Ma X.K."/>
            <person name="Ma L."/>
            <person name="Huang J."/>
            <person name="Chen G.Z."/>
            <person name="Huang M.Z."/>
            <person name="Huang L."/>
            <person name="Peng D.H."/>
            <person name="Luo Y.B."/>
            <person name="Zou S.Q."/>
            <person name="Chen S.P."/>
            <person name="Lan S."/>
            <person name="Tsai W.C."/>
            <person name="Van de Peer Y."/>
            <person name="Liu Z.J."/>
        </authorList>
    </citation>
    <scope>NUCLEOTIDE SEQUENCE [LARGE SCALE GENOMIC DNA]</scope>
    <source>
        <strain evidence="1">Lor287</strain>
    </source>
</reference>
<protein>
    <submittedName>
        <fullName evidence="1">Uncharacterized protein</fullName>
    </submittedName>
</protein>
<comment type="caution">
    <text evidence="1">The sequence shown here is derived from an EMBL/GenBank/DDBJ whole genome shotgun (WGS) entry which is preliminary data.</text>
</comment>
<sequence>MKNHRGQNKKTLPFIGLIGNRNPKLSWMFSLTRLKKKGEKFLSNLEQQQENANKGGKVFSSILYLRFRRQRNLKKNEFGIVPSRSEQATCGSVQAAALPS</sequence>
<dbReference type="AlphaFoldDB" id="A0AAP0B5M7"/>